<keyword evidence="11" id="KW-1185">Reference proteome</keyword>
<evidence type="ECO:0000256" key="7">
    <source>
        <dbReference type="ARBA" id="ARBA00023285"/>
    </source>
</evidence>
<comment type="subunit">
    <text evidence="3">Heterodimer of an alpha and a beta chain.</text>
</comment>
<dbReference type="InterPro" id="IPR016176">
    <property type="entry name" value="Cbl-dep_enz_cat"/>
</dbReference>
<feature type="region of interest" description="Disordered" evidence="8">
    <location>
        <begin position="462"/>
        <end position="482"/>
    </location>
</feature>
<dbReference type="InterPro" id="IPR058549">
    <property type="entry name" value="MeMalonylCoA_mutase_a/b_site"/>
</dbReference>
<evidence type="ECO:0000313" key="11">
    <source>
        <dbReference type="Proteomes" id="UP000678016"/>
    </source>
</evidence>
<dbReference type="CDD" id="cd03677">
    <property type="entry name" value="MM_CoA_mutase_beta"/>
    <property type="match status" value="1"/>
</dbReference>
<evidence type="ECO:0000313" key="10">
    <source>
        <dbReference type="EMBL" id="QUX28896.1"/>
    </source>
</evidence>
<feature type="region of interest" description="Disordered" evidence="8">
    <location>
        <begin position="1"/>
        <end position="21"/>
    </location>
</feature>
<accession>A0ABX8C722</accession>
<dbReference type="PANTHER" id="PTHR48101">
    <property type="entry name" value="METHYLMALONYL-COA MUTASE, MITOCHONDRIAL-RELATED"/>
    <property type="match status" value="1"/>
</dbReference>
<keyword evidence="6" id="KW-0413">Isomerase</keyword>
<dbReference type="SUPFAM" id="SSF51703">
    <property type="entry name" value="Cobalamin (vitamin B12)-dependent enzymes"/>
    <property type="match status" value="1"/>
</dbReference>
<feature type="compositionally biased region" description="Pro residues" evidence="8">
    <location>
        <begin position="471"/>
        <end position="480"/>
    </location>
</feature>
<name>A0ABX8C722_9ACTN</name>
<dbReference type="RefSeq" id="WP_212641809.1">
    <property type="nucleotide sequence ID" value="NZ_CP074132.1"/>
</dbReference>
<keyword evidence="7" id="KW-0170">Cobalt</keyword>
<feature type="compositionally biased region" description="Low complexity" evidence="8">
    <location>
        <begin position="1"/>
        <end position="13"/>
    </location>
</feature>
<proteinExistence type="inferred from homology"/>
<dbReference type="Proteomes" id="UP000678016">
    <property type="component" value="Chromosome"/>
</dbReference>
<dbReference type="InterPro" id="IPR006099">
    <property type="entry name" value="MeMalonylCoA_mutase_a/b_cat"/>
</dbReference>
<dbReference type="EC" id="5.4.99.2" evidence="4"/>
<dbReference type="EMBL" id="CP074132">
    <property type="protein sequence ID" value="QUX28896.1"/>
    <property type="molecule type" value="Genomic_DNA"/>
</dbReference>
<dbReference type="PROSITE" id="PS00544">
    <property type="entry name" value="METMALONYL_COA_MUTASE"/>
    <property type="match status" value="1"/>
</dbReference>
<organism evidence="10 11">
    <name type="scientific">Nocardiopsis akebiae</name>
    <dbReference type="NCBI Taxonomy" id="2831968"/>
    <lineage>
        <taxon>Bacteria</taxon>
        <taxon>Bacillati</taxon>
        <taxon>Actinomycetota</taxon>
        <taxon>Actinomycetes</taxon>
        <taxon>Streptosporangiales</taxon>
        <taxon>Nocardiopsidaceae</taxon>
        <taxon>Nocardiopsis</taxon>
    </lineage>
</organism>
<evidence type="ECO:0000256" key="2">
    <source>
        <dbReference type="ARBA" id="ARBA00008465"/>
    </source>
</evidence>
<dbReference type="Pfam" id="PF01642">
    <property type="entry name" value="MM_CoA_mutase"/>
    <property type="match status" value="1"/>
</dbReference>
<evidence type="ECO:0000256" key="8">
    <source>
        <dbReference type="SAM" id="MobiDB-lite"/>
    </source>
</evidence>
<evidence type="ECO:0000256" key="1">
    <source>
        <dbReference type="ARBA" id="ARBA00001922"/>
    </source>
</evidence>
<keyword evidence="5" id="KW-0846">Cobalamin</keyword>
<feature type="domain" description="Methylmalonyl-CoA mutase alpha/beta chain catalytic" evidence="9">
    <location>
        <begin position="142"/>
        <end position="462"/>
    </location>
</feature>
<evidence type="ECO:0000256" key="6">
    <source>
        <dbReference type="ARBA" id="ARBA00023235"/>
    </source>
</evidence>
<evidence type="ECO:0000256" key="5">
    <source>
        <dbReference type="ARBA" id="ARBA00022628"/>
    </source>
</evidence>
<reference evidence="11" key="1">
    <citation type="submission" date="2021-05" db="EMBL/GenBank/DDBJ databases">
        <title>Direct Submission.</title>
        <authorList>
            <person name="Li K."/>
            <person name="Gao J."/>
        </authorList>
    </citation>
    <scope>NUCLEOTIDE SEQUENCE [LARGE SCALE GENOMIC DNA]</scope>
    <source>
        <strain evidence="11">HDS12</strain>
    </source>
</reference>
<sequence length="644" mass="66936">MDVPESGAAGSGAPNPADGFPAATHQRWRELVAGVLRKSGVPEDRLTDTPESVLATHTYDGFDIEPLYTSDPPAADPGFPGLPPFTRGHRPGGSVPEGWDIRARHTDADPAVLRRRLHADLMNGVSSLWIAVGGAGLPVSALGQALSDVYLDLAPVVLDAGADHADAATALLDAHSDAGVPDGRITSHLGIDPLGTAALAGERPDVMDPARLAAELARGRPGLGLFVADGRLVHNAGGSDAQELGFAVASGTAYLRALHAAGMDLPDAARRIEFRLAANADQFAVIAKLRAVRAMWDQVLDASGVPADQRAMRLHAAASEAMTTRRDPHVNMLRTTVACFAAGVGGADAVTAAPFDSAVGLPDDFARRIARNTQSLLIEESHLARVIDPAGGSFYVEALTRDLYRAGWAFFRELEAAGGAAEAVEHGLLRERVDAVWTRRRLDLAHRRSPLTGVSEFPNADEVPLVRPADPSRPPAPVPGGFPVRRYAEDYEALRDRSDARAGDTGRRPTAFLATLGPVAAHTARASFAANLLAAGGVASHDPGPLDGAAAVAEAFAASGSRVAVLCSSDAVYAEQAGDAARALRRAGALRILLAGAPDDSYREAGVDAFAHRGCDAVALLTDLVDVLLADPPAPSATAEGAHA</sequence>
<dbReference type="Gene3D" id="3.40.50.280">
    <property type="entry name" value="Cobalamin-binding domain"/>
    <property type="match status" value="1"/>
</dbReference>
<gene>
    <name evidence="10" type="ORF">KGD83_27520</name>
</gene>
<evidence type="ECO:0000259" key="9">
    <source>
        <dbReference type="Pfam" id="PF01642"/>
    </source>
</evidence>
<protein>
    <recommendedName>
        <fullName evidence="4">methylmalonyl-CoA mutase</fullName>
        <ecNumber evidence="4">5.4.99.2</ecNumber>
    </recommendedName>
</protein>
<evidence type="ECO:0000256" key="3">
    <source>
        <dbReference type="ARBA" id="ARBA00011870"/>
    </source>
</evidence>
<comment type="cofactor">
    <cofactor evidence="1">
        <name>adenosylcob(III)alamin</name>
        <dbReference type="ChEBI" id="CHEBI:18408"/>
    </cofactor>
</comment>
<dbReference type="Gene3D" id="3.20.20.240">
    <property type="entry name" value="Methylmalonyl-CoA mutase"/>
    <property type="match status" value="1"/>
</dbReference>
<dbReference type="PANTHER" id="PTHR48101:SF4">
    <property type="entry name" value="METHYLMALONYL-COA MUTASE, MITOCHONDRIAL"/>
    <property type="match status" value="1"/>
</dbReference>
<evidence type="ECO:0000256" key="4">
    <source>
        <dbReference type="ARBA" id="ARBA00012398"/>
    </source>
</evidence>
<comment type="similarity">
    <text evidence="2">Belongs to the methylmalonyl-CoA mutase family.</text>
</comment>